<dbReference type="EMBL" id="CADEPI010000076">
    <property type="protein sequence ID" value="CAB3372771.1"/>
    <property type="molecule type" value="Genomic_DNA"/>
</dbReference>
<dbReference type="Proteomes" id="UP000494165">
    <property type="component" value="Unassembled WGS sequence"/>
</dbReference>
<sequence>MESEEEPLVSDSDPAESEAEAAAPPALAAARNHLVVCGAAMAASGTALVVALPMAAAPASAHLPCPFLLATVATAACLCGLALGLPRKGLRRGSLGSVARAGAFQGAAAAAVALAVQPGRLLCHLQVPLMGVGLAFALAFCFLVCRKVVSLRRLLSGLLVILGVFVSVDLQLCNEFRCLGNQVTPPKKSAWLSNGGHLFWAAVYVLAIGLWAFSCALLENFFLLTKAKPSSLLVSTVETWTAAPDLLPRGAPEEAPWRASVDVAAALATAQLAALVLFAIVSALAAVLLKDMSTWYWLLSLCWCLWQEATCNWSGWILSASYAPFLYTTCHFLRTSESALFTTATAALALPVSGIWWSLFRADEQGHLEASPSLSGDLISALLGLPVVCAGLVLFVRLHMAELRKRVL</sequence>
<feature type="transmembrane region" description="Helical" evidence="2">
    <location>
        <begin position="379"/>
        <end position="398"/>
    </location>
</feature>
<feature type="transmembrane region" description="Helical" evidence="2">
    <location>
        <begin position="34"/>
        <end position="55"/>
    </location>
</feature>
<feature type="transmembrane region" description="Helical" evidence="2">
    <location>
        <begin position="263"/>
        <end position="289"/>
    </location>
</feature>
<feature type="transmembrane region" description="Helical" evidence="2">
    <location>
        <begin position="154"/>
        <end position="172"/>
    </location>
</feature>
<feature type="region of interest" description="Disordered" evidence="1">
    <location>
        <begin position="1"/>
        <end position="23"/>
    </location>
</feature>
<organism evidence="3 4">
    <name type="scientific">Cloeon dipterum</name>
    <dbReference type="NCBI Taxonomy" id="197152"/>
    <lineage>
        <taxon>Eukaryota</taxon>
        <taxon>Metazoa</taxon>
        <taxon>Ecdysozoa</taxon>
        <taxon>Arthropoda</taxon>
        <taxon>Hexapoda</taxon>
        <taxon>Insecta</taxon>
        <taxon>Pterygota</taxon>
        <taxon>Palaeoptera</taxon>
        <taxon>Ephemeroptera</taxon>
        <taxon>Pisciforma</taxon>
        <taxon>Baetidae</taxon>
        <taxon>Cloeon</taxon>
    </lineage>
</organism>
<dbReference type="OrthoDB" id="6355263at2759"/>
<protein>
    <submittedName>
        <fullName evidence="3">Uncharacterized protein</fullName>
    </submittedName>
</protein>
<feature type="compositionally biased region" description="Acidic residues" evidence="1">
    <location>
        <begin position="1"/>
        <end position="19"/>
    </location>
</feature>
<keyword evidence="2" id="KW-1133">Transmembrane helix</keyword>
<reference evidence="3 4" key="1">
    <citation type="submission" date="2020-04" db="EMBL/GenBank/DDBJ databases">
        <authorList>
            <person name="Alioto T."/>
            <person name="Alioto T."/>
            <person name="Gomez Garrido J."/>
        </authorList>
    </citation>
    <scope>NUCLEOTIDE SEQUENCE [LARGE SCALE GENOMIC DNA]</scope>
</reference>
<feature type="transmembrane region" description="Helical" evidence="2">
    <location>
        <begin position="127"/>
        <end position="145"/>
    </location>
</feature>
<feature type="transmembrane region" description="Helical" evidence="2">
    <location>
        <begin position="198"/>
        <end position="218"/>
    </location>
</feature>
<name>A0A8S1CY80_9INSE</name>
<proteinExistence type="predicted"/>
<dbReference type="AlphaFoldDB" id="A0A8S1CY80"/>
<accession>A0A8S1CY80</accession>
<evidence type="ECO:0000313" key="4">
    <source>
        <dbReference type="Proteomes" id="UP000494165"/>
    </source>
</evidence>
<evidence type="ECO:0000256" key="1">
    <source>
        <dbReference type="SAM" id="MobiDB-lite"/>
    </source>
</evidence>
<feature type="transmembrane region" description="Helical" evidence="2">
    <location>
        <begin position="339"/>
        <end position="359"/>
    </location>
</feature>
<feature type="transmembrane region" description="Helical" evidence="2">
    <location>
        <begin position="67"/>
        <end position="85"/>
    </location>
</feature>
<gene>
    <name evidence="3" type="ORF">CLODIP_2_CD06298</name>
</gene>
<comment type="caution">
    <text evidence="3">The sequence shown here is derived from an EMBL/GenBank/DDBJ whole genome shotgun (WGS) entry which is preliminary data.</text>
</comment>
<evidence type="ECO:0000313" key="3">
    <source>
        <dbReference type="EMBL" id="CAB3372771.1"/>
    </source>
</evidence>
<keyword evidence="2" id="KW-0812">Transmembrane</keyword>
<evidence type="ECO:0000256" key="2">
    <source>
        <dbReference type="SAM" id="Phobius"/>
    </source>
</evidence>
<feature type="transmembrane region" description="Helical" evidence="2">
    <location>
        <begin position="295"/>
        <end position="318"/>
    </location>
</feature>
<keyword evidence="2" id="KW-0472">Membrane</keyword>
<feature type="transmembrane region" description="Helical" evidence="2">
    <location>
        <begin position="97"/>
        <end position="115"/>
    </location>
</feature>
<keyword evidence="4" id="KW-1185">Reference proteome</keyword>